<name>A0A484B0E8_DRONA</name>
<reference evidence="1 2" key="1">
    <citation type="journal article" date="2019" name="J. Hered.">
        <title>An Improved Genome Assembly for Drosophila navojoa, the Basal Species in the mojavensis Cluster.</title>
        <authorList>
            <person name="Vanderlinde T."/>
            <person name="Dupim E.G."/>
            <person name="Nazario-Yepiz N.O."/>
            <person name="Carvalho A.B."/>
        </authorList>
    </citation>
    <scope>NUCLEOTIDE SEQUENCE [LARGE SCALE GENOMIC DNA]</scope>
    <source>
        <strain evidence="1">Navoj_Jal97</strain>
        <tissue evidence="1">Whole organism</tissue>
    </source>
</reference>
<organism evidence="1 2">
    <name type="scientific">Drosophila navojoa</name>
    <name type="common">Fruit fly</name>
    <dbReference type="NCBI Taxonomy" id="7232"/>
    <lineage>
        <taxon>Eukaryota</taxon>
        <taxon>Metazoa</taxon>
        <taxon>Ecdysozoa</taxon>
        <taxon>Arthropoda</taxon>
        <taxon>Hexapoda</taxon>
        <taxon>Insecta</taxon>
        <taxon>Pterygota</taxon>
        <taxon>Neoptera</taxon>
        <taxon>Endopterygota</taxon>
        <taxon>Diptera</taxon>
        <taxon>Brachycera</taxon>
        <taxon>Muscomorpha</taxon>
        <taxon>Ephydroidea</taxon>
        <taxon>Drosophilidae</taxon>
        <taxon>Drosophila</taxon>
    </lineage>
</organism>
<accession>A0A484B0E8</accession>
<protein>
    <submittedName>
        <fullName evidence="1">Uncharacterized protein</fullName>
    </submittedName>
</protein>
<dbReference type="EMBL" id="LSRL02000243">
    <property type="protein sequence ID" value="TDG42339.1"/>
    <property type="molecule type" value="Genomic_DNA"/>
</dbReference>
<gene>
    <name evidence="1" type="ORF">AWZ03_011227</name>
</gene>
<keyword evidence="2" id="KW-1185">Reference proteome</keyword>
<dbReference type="AlphaFoldDB" id="A0A484B0E8"/>
<proteinExistence type="predicted"/>
<sequence length="71" mass="8523">MRPSSMNYGKNPGRDRQHSRFLRGIKLTRRVRRALQSFLDELVMLRIVIDNFQRIADQLNIESEQEEDDDF</sequence>
<dbReference type="Proteomes" id="UP000295192">
    <property type="component" value="Unassembled WGS sequence"/>
</dbReference>
<comment type="caution">
    <text evidence="1">The sequence shown here is derived from an EMBL/GenBank/DDBJ whole genome shotgun (WGS) entry which is preliminary data.</text>
</comment>
<evidence type="ECO:0000313" key="1">
    <source>
        <dbReference type="EMBL" id="TDG42339.1"/>
    </source>
</evidence>
<evidence type="ECO:0000313" key="2">
    <source>
        <dbReference type="Proteomes" id="UP000295192"/>
    </source>
</evidence>